<evidence type="ECO:0000313" key="1">
    <source>
        <dbReference type="EMBL" id="KGM12390.1"/>
    </source>
</evidence>
<protein>
    <recommendedName>
        <fullName evidence="3">Nitroreductase</fullName>
    </recommendedName>
</protein>
<evidence type="ECO:0000313" key="2">
    <source>
        <dbReference type="Proteomes" id="UP000029839"/>
    </source>
</evidence>
<dbReference type="EMBL" id="AXCY01000005">
    <property type="protein sequence ID" value="KGM12390.1"/>
    <property type="molecule type" value="Genomic_DNA"/>
</dbReference>
<evidence type="ECO:0008006" key="3">
    <source>
        <dbReference type="Google" id="ProtNLM"/>
    </source>
</evidence>
<gene>
    <name evidence="1" type="ORF">N868_15040</name>
</gene>
<dbReference type="InterPro" id="IPR004378">
    <property type="entry name" value="F420H2_quin_Rdtase"/>
</dbReference>
<dbReference type="InterPro" id="IPR016791">
    <property type="entry name" value="Polyketide_synth_GrhN/RubW_prd"/>
</dbReference>
<reference evidence="1 2" key="1">
    <citation type="submission" date="2013-08" db="EMBL/GenBank/DDBJ databases">
        <title>Genome sequencing of Cellulomonas carbonis T26.</title>
        <authorList>
            <person name="Chen F."/>
            <person name="Li Y."/>
            <person name="Wang G."/>
        </authorList>
    </citation>
    <scope>NUCLEOTIDE SEQUENCE [LARGE SCALE GENOMIC DNA]</scope>
    <source>
        <strain evidence="1 2">T26</strain>
    </source>
</reference>
<dbReference type="InterPro" id="IPR012349">
    <property type="entry name" value="Split_barrel_FMN-bd"/>
</dbReference>
<reference evidence="1 2" key="2">
    <citation type="journal article" date="2015" name="Stand. Genomic Sci.">
        <title>Draft genome sequence of Cellulomonas carbonis T26(T) and comparative analysis of six Cellulomonas genomes.</title>
        <authorList>
            <person name="Zhuang W."/>
            <person name="Zhang S."/>
            <person name="Xia X."/>
            <person name="Wang G."/>
        </authorList>
    </citation>
    <scope>NUCLEOTIDE SEQUENCE [LARGE SCALE GENOMIC DNA]</scope>
    <source>
        <strain evidence="1 2">T26</strain>
    </source>
</reference>
<sequence length="195" mass="21368">MRTVVVVGGLVVVVLGLRRARRRGSGRHGTPREPVGTAHPPKAVIRAVNPFMRWLLSSPGRAGRGEDELMLLHVTGRRTGRTYDIPVGYHPAPDGRLVVVTDAPWRLNLRDLPDVEVTLRGVRRPAHAELVETPGAAADDYLGRIDPSHPQASARKVGLRLAEDRVPTRDQLVDLVRREHLCAIRVDVAGERAAA</sequence>
<organism evidence="1 2">
    <name type="scientific">Cellulomonas carbonis T26</name>
    <dbReference type="NCBI Taxonomy" id="947969"/>
    <lineage>
        <taxon>Bacteria</taxon>
        <taxon>Bacillati</taxon>
        <taxon>Actinomycetota</taxon>
        <taxon>Actinomycetes</taxon>
        <taxon>Micrococcales</taxon>
        <taxon>Cellulomonadaceae</taxon>
        <taxon>Cellulomonas</taxon>
    </lineage>
</organism>
<comment type="caution">
    <text evidence="1">The sequence shown here is derived from an EMBL/GenBank/DDBJ whole genome shotgun (WGS) entry which is preliminary data.</text>
</comment>
<dbReference type="Proteomes" id="UP000029839">
    <property type="component" value="Unassembled WGS sequence"/>
</dbReference>
<dbReference type="PIRSF" id="PIRSF021513">
    <property type="entry name" value="GrhN_RubW_prd"/>
    <property type="match status" value="1"/>
</dbReference>
<name>A0A0A0BWP1_9CELL</name>
<dbReference type="Gene3D" id="2.30.110.10">
    <property type="entry name" value="Electron Transport, Fmn-binding Protein, Chain A"/>
    <property type="match status" value="1"/>
</dbReference>
<accession>A0A0A0BWP1</accession>
<keyword evidence="2" id="KW-1185">Reference proteome</keyword>
<proteinExistence type="predicted"/>
<dbReference type="GO" id="GO:0016491">
    <property type="term" value="F:oxidoreductase activity"/>
    <property type="evidence" value="ECO:0007669"/>
    <property type="project" value="InterPro"/>
</dbReference>
<dbReference type="AlphaFoldDB" id="A0A0A0BWP1"/>
<dbReference type="Pfam" id="PF04075">
    <property type="entry name" value="F420H2_quin_red"/>
    <property type="match status" value="1"/>
</dbReference>